<gene>
    <name evidence="2" type="ORF">GMLC_25340</name>
</gene>
<dbReference type="Proteomes" id="UP000587586">
    <property type="component" value="Unassembled WGS sequence"/>
</dbReference>
<keyword evidence="1" id="KW-0732">Signal</keyword>
<evidence type="ECO:0000256" key="1">
    <source>
        <dbReference type="SAM" id="SignalP"/>
    </source>
</evidence>
<dbReference type="PROSITE" id="PS51257">
    <property type="entry name" value="PROKAR_LIPOPROTEIN"/>
    <property type="match status" value="1"/>
</dbReference>
<feature type="signal peptide" evidence="1">
    <location>
        <begin position="1"/>
        <end position="24"/>
    </location>
</feature>
<sequence length="165" mass="16428">MRFLILMVLLAANLLSGCGTGSGAGGVMDATVPPRNLTVQLATQAANPATVYYSAELTLRLPAGVTVQAAADTGVIAADVFVAADPTALAGARFVAASTSKPATVKVIVANPTGMVVGPLATLTCSTASTTLPGASSFSLEEFVVKDASGIPLDTVTPKLAVQPL</sequence>
<feature type="chain" id="PRO_5027802151" description="Lipoprotein" evidence="1">
    <location>
        <begin position="25"/>
        <end position="165"/>
    </location>
</feature>
<evidence type="ECO:0000313" key="3">
    <source>
        <dbReference type="Proteomes" id="UP000587586"/>
    </source>
</evidence>
<keyword evidence="3" id="KW-1185">Reference proteome</keyword>
<evidence type="ECO:0008006" key="4">
    <source>
        <dbReference type="Google" id="ProtNLM"/>
    </source>
</evidence>
<dbReference type="EMBL" id="BLXZ01000005">
    <property type="protein sequence ID" value="GFO68955.1"/>
    <property type="molecule type" value="Genomic_DNA"/>
</dbReference>
<protein>
    <recommendedName>
        <fullName evidence="4">Lipoprotein</fullName>
    </recommendedName>
</protein>
<dbReference type="AlphaFoldDB" id="A0A6V8N8R0"/>
<reference evidence="3" key="1">
    <citation type="submission" date="2020-06" db="EMBL/GenBank/DDBJ databases">
        <title>Draft genomic sequecing of Geomonas sp. Red745.</title>
        <authorList>
            <person name="Itoh H."/>
            <person name="Xu Z.X."/>
            <person name="Ushijima N."/>
            <person name="Masuda Y."/>
            <person name="Shiratori Y."/>
            <person name="Senoo K."/>
        </authorList>
    </citation>
    <scope>NUCLEOTIDE SEQUENCE [LARGE SCALE GENOMIC DNA]</scope>
    <source>
        <strain evidence="3">Red745</strain>
    </source>
</reference>
<organism evidence="2 3">
    <name type="scientific">Geomonas limicola</name>
    <dbReference type="NCBI Taxonomy" id="2740186"/>
    <lineage>
        <taxon>Bacteria</taxon>
        <taxon>Pseudomonadati</taxon>
        <taxon>Thermodesulfobacteriota</taxon>
        <taxon>Desulfuromonadia</taxon>
        <taxon>Geobacterales</taxon>
        <taxon>Geobacteraceae</taxon>
        <taxon>Geomonas</taxon>
    </lineage>
</organism>
<evidence type="ECO:0000313" key="2">
    <source>
        <dbReference type="EMBL" id="GFO68955.1"/>
    </source>
</evidence>
<name>A0A6V8N8R0_9BACT</name>
<dbReference type="RefSeq" id="WP_183361515.1">
    <property type="nucleotide sequence ID" value="NZ_BLXZ01000005.1"/>
</dbReference>
<proteinExistence type="predicted"/>
<comment type="caution">
    <text evidence="2">The sequence shown here is derived from an EMBL/GenBank/DDBJ whole genome shotgun (WGS) entry which is preliminary data.</text>
</comment>
<accession>A0A6V8N8R0</accession>